<dbReference type="GO" id="GO:0016881">
    <property type="term" value="F:acid-amino acid ligase activity"/>
    <property type="evidence" value="ECO:0007669"/>
    <property type="project" value="InterPro"/>
</dbReference>
<dbReference type="Pfam" id="PF08245">
    <property type="entry name" value="Mur_ligase_M"/>
    <property type="match status" value="1"/>
</dbReference>
<organism evidence="5 6">
    <name type="scientific">Sulfoacidibacillus ferrooxidans</name>
    <dbReference type="NCBI Taxonomy" id="2005001"/>
    <lineage>
        <taxon>Bacteria</taxon>
        <taxon>Bacillati</taxon>
        <taxon>Bacillota</taxon>
        <taxon>Bacilli</taxon>
        <taxon>Bacillales</taxon>
        <taxon>Alicyclobacillaceae</taxon>
        <taxon>Sulfoacidibacillus</taxon>
    </lineage>
</organism>
<reference evidence="5" key="1">
    <citation type="submission" date="2022-03" db="EMBL/GenBank/DDBJ databases">
        <title>Draft Genome Sequence of Firmicute Strain S0AB, a Heterotrophic Iron/Sulfur-Oxidizing Extreme Acidophile.</title>
        <authorList>
            <person name="Vergara E."/>
            <person name="Pakostova E."/>
            <person name="Johnson D.B."/>
            <person name="Holmes D.S."/>
        </authorList>
    </citation>
    <scope>NUCLEOTIDE SEQUENCE</scope>
    <source>
        <strain evidence="5">S0AB</strain>
    </source>
</reference>
<comment type="caution">
    <text evidence="2">Lacks conserved residue(s) required for the propagation of feature annotation.</text>
</comment>
<dbReference type="SUPFAM" id="SSF53623">
    <property type="entry name" value="MurD-like peptide ligases, catalytic domain"/>
    <property type="match status" value="1"/>
</dbReference>
<keyword evidence="6" id="KW-1185">Reference proteome</keyword>
<dbReference type="PANTHER" id="PTHR23135">
    <property type="entry name" value="MUR LIGASE FAMILY MEMBER"/>
    <property type="match status" value="1"/>
</dbReference>
<dbReference type="Gene3D" id="3.40.1190.10">
    <property type="entry name" value="Mur-like, catalytic domain"/>
    <property type="match status" value="1"/>
</dbReference>
<comment type="pathway">
    <text evidence="1 2">Cell wall biogenesis; peptidoglycan biosynthesis.</text>
</comment>
<dbReference type="GO" id="GO:0005524">
    <property type="term" value="F:ATP binding"/>
    <property type="evidence" value="ECO:0007669"/>
    <property type="project" value="UniProtKB-UniRule"/>
</dbReference>
<evidence type="ECO:0000259" key="4">
    <source>
        <dbReference type="Pfam" id="PF08353"/>
    </source>
</evidence>
<evidence type="ECO:0000313" key="6">
    <source>
        <dbReference type="Proteomes" id="UP001139263"/>
    </source>
</evidence>
<comment type="function">
    <text evidence="2">The lipid II isoglutaminyl synthase complex catalyzes the formation of alpha-D-isoglutamine in the cell wall lipid II stem peptide. The MurT subunit catalyzes the ATP-dependent amidation of D-glutamate residue of lipid II, converting it to an isoglutamine residue.</text>
</comment>
<dbReference type="EC" id="6.3.5.13" evidence="2"/>
<dbReference type="PANTHER" id="PTHR23135:SF7">
    <property type="entry name" value="LIPID II ISOGLUTAMINYL SYNTHASE (GLUTAMINE-HYDROLYZING) SUBUNIT MURT"/>
    <property type="match status" value="1"/>
</dbReference>
<gene>
    <name evidence="5" type="primary">murD_2</name>
    <name evidence="2" type="synonym">murT</name>
    <name evidence="5" type="ORF">MM817_01230</name>
</gene>
<evidence type="ECO:0000256" key="1">
    <source>
        <dbReference type="ARBA" id="ARBA00004752"/>
    </source>
</evidence>
<dbReference type="GO" id="GO:0071555">
    <property type="term" value="P:cell wall organization"/>
    <property type="evidence" value="ECO:0007669"/>
    <property type="project" value="UniProtKB-KW"/>
</dbReference>
<evidence type="ECO:0000259" key="3">
    <source>
        <dbReference type="Pfam" id="PF08245"/>
    </source>
</evidence>
<name>A0A9X1V7H0_9BACL</name>
<sequence length="458" mass="50639">MGFKTMNGIKRVRSLIALWVGRGVLRTLQLSGRRGTSLPGFIANRISVDLLFDLLAQLETSVVVTGTNGKTTTSALLYSMVSSQSTPWITNKDGANLAQGLLAALLPHATLFGKMRLRKAVLEVDEATLPRMTERFHPTMIIVTNVFRDQLDRYGEVDHALAMLRRGISYPGIQLITNADDPLAASLGINREFTLFYGMDECPTDLEMRNEVRDGAFCLLCGSELQYTRVIYGQFGFYTCPTGDFSRPRPDYAGFLQADSVALTVLSRTHGKDVEQFSVQATVLGLYNYYNLLAAVAAARTLGISPALIASALIAYEAPLGRMQVYRGQTERILALIKNPTGANSILRAIESDMRTKRICFAINDADADGRDVSWLWDIDVESFLLHSACDQYFCAGHRALDMALRLAYAGVPRDQIHILHSLEEVVFATQSEDTPVYVLSTYTALYPLGTYLREVSS</sequence>
<keyword evidence="2" id="KW-0547">Nucleotide-binding</keyword>
<dbReference type="AlphaFoldDB" id="A0A9X1V7H0"/>
<dbReference type="GO" id="GO:0140282">
    <property type="term" value="F:carbon-nitrogen ligase activity on lipid II"/>
    <property type="evidence" value="ECO:0007669"/>
    <property type="project" value="UniProtKB-UniRule"/>
</dbReference>
<keyword evidence="2" id="KW-0961">Cell wall biogenesis/degradation</keyword>
<keyword evidence="2" id="KW-0573">Peptidoglycan synthesis</keyword>
<dbReference type="HAMAP" id="MF_02214">
    <property type="entry name" value="Lipid_II_synth_MurT"/>
    <property type="match status" value="1"/>
</dbReference>
<evidence type="ECO:0000256" key="2">
    <source>
        <dbReference type="HAMAP-Rule" id="MF_02214"/>
    </source>
</evidence>
<dbReference type="Pfam" id="PF08353">
    <property type="entry name" value="MurT_C"/>
    <property type="match status" value="1"/>
</dbReference>
<dbReference type="InterPro" id="IPR013564">
    <property type="entry name" value="MurT_C"/>
</dbReference>
<keyword evidence="2" id="KW-0133">Cell shape</keyword>
<accession>A0A9X1V7H0</accession>
<dbReference type="Proteomes" id="UP001139263">
    <property type="component" value="Unassembled WGS sequence"/>
</dbReference>
<proteinExistence type="inferred from homology"/>
<comment type="catalytic activity">
    <reaction evidence="2">
        <text>beta-D-GlcNAc-(1-&gt;4)-Mur2Ac(oyl-L-Ala-gamma-D-Glu-L-Lys-D-Ala-D-Ala)-di-trans,octa-cis-undecaprenyl diphosphate + ATP = beta-D-GlcNAc-(1-&gt;4)-Mur2Ac(oyl-L-Ala-gamma-D-O-P-Glu-L-Lys-D-Ala-D-Ala)-di-trans,octa-cis-undecaprenyl diphosphate + ADP</text>
        <dbReference type="Rhea" id="RHEA:59488"/>
        <dbReference type="ChEBI" id="CHEBI:30616"/>
        <dbReference type="ChEBI" id="CHEBI:60033"/>
        <dbReference type="ChEBI" id="CHEBI:143132"/>
        <dbReference type="ChEBI" id="CHEBI:456216"/>
    </reaction>
</comment>
<comment type="caution">
    <text evidence="5">The sequence shown here is derived from an EMBL/GenBank/DDBJ whole genome shotgun (WGS) entry which is preliminary data.</text>
</comment>
<protein>
    <recommendedName>
        <fullName evidence="2">Lipid II isoglutaminyl synthase (glutamine-hydrolyzing) subunit MurT</fullName>
        <ecNumber evidence="2">6.3.5.13</ecNumber>
    </recommendedName>
</protein>
<feature type="domain" description="Lipid II isoglutaminyl synthase (glutamine-hydrolyzing) subunit MurT C-terminal" evidence="4">
    <location>
        <begin position="336"/>
        <end position="446"/>
    </location>
</feature>
<feature type="active site" evidence="2">
    <location>
        <position position="372"/>
    </location>
</feature>
<dbReference type="InterPro" id="IPR013221">
    <property type="entry name" value="Mur_ligase_cen"/>
</dbReference>
<comment type="catalytic activity">
    <reaction evidence="2">
        <text>beta-D-GlcNAc-(1-&gt;4)-Mur2Ac(oyl-L-Ala-gamma-D-Glu-L-Lys-D-Ala-D-Ala)-di-trans,octa-cis-undecaprenyl diphosphate + L-glutamine + ATP + H2O = beta-D-GlcNAc-(1-&gt;4)-Mur2Ac(oyl-L-Ala-D-isoglutaminyl-L-Lys-D-Ala-D-Ala)-di-trans,octa-cis-undecaprenyl diphosphate + L-glutamate + ADP + phosphate + H(+)</text>
        <dbReference type="Rhea" id="RHEA:57928"/>
        <dbReference type="ChEBI" id="CHEBI:15377"/>
        <dbReference type="ChEBI" id="CHEBI:15378"/>
        <dbReference type="ChEBI" id="CHEBI:29985"/>
        <dbReference type="ChEBI" id="CHEBI:30616"/>
        <dbReference type="ChEBI" id="CHEBI:43474"/>
        <dbReference type="ChEBI" id="CHEBI:58359"/>
        <dbReference type="ChEBI" id="CHEBI:60033"/>
        <dbReference type="ChEBI" id="CHEBI:62233"/>
        <dbReference type="ChEBI" id="CHEBI:456216"/>
        <dbReference type="EC" id="6.3.5.13"/>
    </reaction>
</comment>
<dbReference type="InterPro" id="IPR043703">
    <property type="entry name" value="Lipid_II_synth_MurT"/>
</dbReference>
<dbReference type="InterPro" id="IPR036565">
    <property type="entry name" value="Mur-like_cat_sf"/>
</dbReference>
<comment type="catalytic activity">
    <reaction evidence="2">
        <text>beta-D-GlcNAc-(1-&gt;4)-Mur2Ac(oyl-L-Ala-gamma-D-O-P-Glu-L-Lys-D-Ala-D-Ala)-di-trans,octa-cis-undecaprenyl diphosphate + NH4(+) = beta-D-GlcNAc-(1-&gt;4)-Mur2Ac(oyl-L-Ala-D-isoglutaminyl-L-Lys-D-Ala-D-Ala)-di-trans,octa-cis-undecaprenyl diphosphate + phosphate + H(+)</text>
        <dbReference type="Rhea" id="RHEA:57932"/>
        <dbReference type="ChEBI" id="CHEBI:15378"/>
        <dbReference type="ChEBI" id="CHEBI:28938"/>
        <dbReference type="ChEBI" id="CHEBI:43474"/>
        <dbReference type="ChEBI" id="CHEBI:62233"/>
        <dbReference type="ChEBI" id="CHEBI:143132"/>
    </reaction>
</comment>
<dbReference type="GO" id="GO:0046872">
    <property type="term" value="F:metal ion binding"/>
    <property type="evidence" value="ECO:0007669"/>
    <property type="project" value="UniProtKB-KW"/>
</dbReference>
<comment type="subunit">
    <text evidence="2">Forms a heterodimer with GatD.</text>
</comment>
<feature type="domain" description="Mur ligase central" evidence="3">
    <location>
        <begin position="64"/>
        <end position="201"/>
    </location>
</feature>
<evidence type="ECO:0000313" key="5">
    <source>
        <dbReference type="EMBL" id="MCI0182961.1"/>
    </source>
</evidence>
<comment type="similarity">
    <text evidence="2">Belongs to the MurCDEF family. MurT subfamily.</text>
</comment>
<keyword evidence="2" id="KW-0479">Metal-binding</keyword>
<dbReference type="GO" id="GO:0008360">
    <property type="term" value="P:regulation of cell shape"/>
    <property type="evidence" value="ECO:0007669"/>
    <property type="project" value="UniProtKB-KW"/>
</dbReference>
<keyword evidence="2 5" id="KW-0436">Ligase</keyword>
<dbReference type="GO" id="GO:0009252">
    <property type="term" value="P:peptidoglycan biosynthetic process"/>
    <property type="evidence" value="ECO:0007669"/>
    <property type="project" value="UniProtKB-UniRule"/>
</dbReference>
<keyword evidence="2" id="KW-0067">ATP-binding</keyword>
<dbReference type="EMBL" id="JALBUF010000002">
    <property type="protein sequence ID" value="MCI0182961.1"/>
    <property type="molecule type" value="Genomic_DNA"/>
</dbReference>